<feature type="compositionally biased region" description="Acidic residues" evidence="8">
    <location>
        <begin position="319"/>
        <end position="331"/>
    </location>
</feature>
<dbReference type="SMART" id="SM00185">
    <property type="entry name" value="ARM"/>
    <property type="match status" value="4"/>
</dbReference>
<dbReference type="InterPro" id="IPR011989">
    <property type="entry name" value="ARM-like"/>
</dbReference>
<keyword evidence="4" id="KW-0963">Cytoplasm</keyword>
<evidence type="ECO:0000256" key="7">
    <source>
        <dbReference type="PROSITE-ProRule" id="PRU00259"/>
    </source>
</evidence>
<name>A0A9W8E3U3_9FUNG</name>
<sequence length="806" mass="86745">MAQPLAPLGDLLSVSETLPPANVPAFCEKHLDRLVRQLRDMADGLPETLNDLACRTDTELAAQTLANLARGGQLIRTRIAEQGCPGSLAKVLEAVRQEATTDRVKPTVLTVQLLRLAANLVVDHDVNRQLFLKSGVLKQLIAIVQATETQLEVLRTALTAMLNLAVDNELCQKVLIENGAIEALVQTFRNYTKINEDPATVNLVARNLATLAEHDASLFHFHLHQAASALLGLATAYAPALRSPDGQEIFMEFLSVLEGILRHPPIQVEVVKAGKVPVVLDLYEILVLGHLLTPGTGQGSSDSEAAAPYASVESLHLDSDEELEDDDDEETASTPTTPSAPHEPGKAGGPKHQAIDLISRVLVIVTSNDETMNTLMTDPAVFSRFSAWLWLRPQALQAHPSATRQVREEDPRKTLERAERLQAVAALAIANLARSEANCVAIVRDHRMGGPLVDLLKETKNYQIQHSVTGLLRNLTIPEANKVELGQTTILLPLVARLVDTKIVQLQMNAIRVLKHLVSQSSTANALRMLQPLDPTTAPALVHSVAQAAAAVVATPMGEAGPDGRNFDDTALGMLLNVLRLKAPEAIHSEGARAVADLVKTLFTAACPADDQMEDKDVQTARSCIVAHADRVVPPLAYLLTQAKFQVLQNEALFALTLLLERATPSPVPVLEALNACLERPDVVPTGADGGSSQLGVGGDMDTDEERAEAAADGWSFGTRWLPAALDLIEDNNKAAEIRSNAAKFLLCVTSKLTTQDPQTWSAIRSGLASAEPTAVVPLSPQAARSPALPELIELVERLRETLRAL</sequence>
<dbReference type="AlphaFoldDB" id="A0A9W8E3U3"/>
<evidence type="ECO:0000256" key="6">
    <source>
        <dbReference type="ARBA" id="ARBA00023128"/>
    </source>
</evidence>
<feature type="region of interest" description="Disordered" evidence="8">
    <location>
        <begin position="319"/>
        <end position="351"/>
    </location>
</feature>
<gene>
    <name evidence="9" type="ORF">IWQ60_000040</name>
</gene>
<dbReference type="InterPro" id="IPR040144">
    <property type="entry name" value="RAP1GDS1"/>
</dbReference>
<dbReference type="GO" id="GO:0005739">
    <property type="term" value="C:mitochondrion"/>
    <property type="evidence" value="ECO:0007669"/>
    <property type="project" value="UniProtKB-SubCell"/>
</dbReference>
<accession>A0A9W8E3U3</accession>
<keyword evidence="6" id="KW-0496">Mitochondrion</keyword>
<evidence type="ECO:0000256" key="4">
    <source>
        <dbReference type="ARBA" id="ARBA00022490"/>
    </source>
</evidence>
<dbReference type="Proteomes" id="UP001150569">
    <property type="component" value="Unassembled WGS sequence"/>
</dbReference>
<evidence type="ECO:0000256" key="3">
    <source>
        <dbReference type="ARBA" id="ARBA00004514"/>
    </source>
</evidence>
<keyword evidence="5" id="KW-0256">Endoplasmic reticulum</keyword>
<comment type="subcellular location">
    <subcellularLocation>
        <location evidence="3">Cytoplasm</location>
        <location evidence="3">Cytosol</location>
    </subcellularLocation>
    <subcellularLocation>
        <location evidence="2">Endoplasmic reticulum</location>
    </subcellularLocation>
    <subcellularLocation>
        <location evidence="1">Mitochondrion</location>
    </subcellularLocation>
</comment>
<evidence type="ECO:0000256" key="5">
    <source>
        <dbReference type="ARBA" id="ARBA00022824"/>
    </source>
</evidence>
<protein>
    <submittedName>
        <fullName evidence="9">Uncharacterized protein</fullName>
    </submittedName>
</protein>
<dbReference type="PANTHER" id="PTHR10957">
    <property type="entry name" value="RAP1 GTPASE-GDP DISSOCIATION STIMULATOR 1"/>
    <property type="match status" value="1"/>
</dbReference>
<keyword evidence="10" id="KW-1185">Reference proteome</keyword>
<organism evidence="9 10">
    <name type="scientific">Tieghemiomyces parasiticus</name>
    <dbReference type="NCBI Taxonomy" id="78921"/>
    <lineage>
        <taxon>Eukaryota</taxon>
        <taxon>Fungi</taxon>
        <taxon>Fungi incertae sedis</taxon>
        <taxon>Zoopagomycota</taxon>
        <taxon>Kickxellomycotina</taxon>
        <taxon>Dimargaritomycetes</taxon>
        <taxon>Dimargaritales</taxon>
        <taxon>Dimargaritaceae</taxon>
        <taxon>Tieghemiomyces</taxon>
    </lineage>
</organism>
<feature type="repeat" description="ARM" evidence="7">
    <location>
        <begin position="135"/>
        <end position="179"/>
    </location>
</feature>
<comment type="caution">
    <text evidence="9">The sequence shown here is derived from an EMBL/GenBank/DDBJ whole genome shotgun (WGS) entry which is preliminary data.</text>
</comment>
<evidence type="ECO:0000256" key="8">
    <source>
        <dbReference type="SAM" id="MobiDB-lite"/>
    </source>
</evidence>
<dbReference type="GO" id="GO:0005829">
    <property type="term" value="C:cytosol"/>
    <property type="evidence" value="ECO:0007669"/>
    <property type="project" value="UniProtKB-SubCell"/>
</dbReference>
<proteinExistence type="predicted"/>
<dbReference type="InterPro" id="IPR016024">
    <property type="entry name" value="ARM-type_fold"/>
</dbReference>
<dbReference type="PROSITE" id="PS50176">
    <property type="entry name" value="ARM_REPEAT"/>
    <property type="match status" value="1"/>
</dbReference>
<dbReference type="Gene3D" id="1.25.10.10">
    <property type="entry name" value="Leucine-rich Repeat Variant"/>
    <property type="match status" value="2"/>
</dbReference>
<dbReference type="GO" id="GO:0005783">
    <property type="term" value="C:endoplasmic reticulum"/>
    <property type="evidence" value="ECO:0007669"/>
    <property type="project" value="UniProtKB-SubCell"/>
</dbReference>
<evidence type="ECO:0000313" key="9">
    <source>
        <dbReference type="EMBL" id="KAJ1930756.1"/>
    </source>
</evidence>
<evidence type="ECO:0000256" key="2">
    <source>
        <dbReference type="ARBA" id="ARBA00004240"/>
    </source>
</evidence>
<dbReference type="EMBL" id="JANBPT010000001">
    <property type="protein sequence ID" value="KAJ1930756.1"/>
    <property type="molecule type" value="Genomic_DNA"/>
</dbReference>
<evidence type="ECO:0000256" key="1">
    <source>
        <dbReference type="ARBA" id="ARBA00004173"/>
    </source>
</evidence>
<feature type="compositionally biased region" description="Low complexity" evidence="8">
    <location>
        <begin position="332"/>
        <end position="342"/>
    </location>
</feature>
<dbReference type="InterPro" id="IPR000225">
    <property type="entry name" value="Armadillo"/>
</dbReference>
<dbReference type="OrthoDB" id="26149at2759"/>
<dbReference type="GO" id="GO:0005085">
    <property type="term" value="F:guanyl-nucleotide exchange factor activity"/>
    <property type="evidence" value="ECO:0007669"/>
    <property type="project" value="InterPro"/>
</dbReference>
<dbReference type="SUPFAM" id="SSF48371">
    <property type="entry name" value="ARM repeat"/>
    <property type="match status" value="1"/>
</dbReference>
<evidence type="ECO:0000313" key="10">
    <source>
        <dbReference type="Proteomes" id="UP001150569"/>
    </source>
</evidence>
<reference evidence="9" key="1">
    <citation type="submission" date="2022-07" db="EMBL/GenBank/DDBJ databases">
        <title>Phylogenomic reconstructions and comparative analyses of Kickxellomycotina fungi.</title>
        <authorList>
            <person name="Reynolds N.K."/>
            <person name="Stajich J.E."/>
            <person name="Barry K."/>
            <person name="Grigoriev I.V."/>
            <person name="Crous P."/>
            <person name="Smith M.E."/>
        </authorList>
    </citation>
    <scope>NUCLEOTIDE SEQUENCE</scope>
    <source>
        <strain evidence="9">RSA 861</strain>
    </source>
</reference>